<comment type="caution">
    <text evidence="1">The sequence shown here is derived from an EMBL/GenBank/DDBJ whole genome shotgun (WGS) entry which is preliminary data.</text>
</comment>
<dbReference type="EMBL" id="JAIWYP010000014">
    <property type="protein sequence ID" value="KAH3713708.1"/>
    <property type="molecule type" value="Genomic_DNA"/>
</dbReference>
<dbReference type="SUPFAM" id="SSF52540">
    <property type="entry name" value="P-loop containing nucleoside triphosphate hydrolases"/>
    <property type="match status" value="1"/>
</dbReference>
<keyword evidence="2" id="KW-1185">Reference proteome</keyword>
<sequence>MAAYVNAIERVKEKYGLNVTLKPQQTDIISYLLDGCDVFGLLPTGFGKSMTYIFVPLILDEVSSSPTPSIMIANHVDVNYNAANKFIIEEAVTREMPTWHAFVCLPIRSISSFYEG</sequence>
<proteinExistence type="predicted"/>
<dbReference type="Proteomes" id="UP000828390">
    <property type="component" value="Unassembled WGS sequence"/>
</dbReference>
<organism evidence="1 2">
    <name type="scientific">Dreissena polymorpha</name>
    <name type="common">Zebra mussel</name>
    <name type="synonym">Mytilus polymorpha</name>
    <dbReference type="NCBI Taxonomy" id="45954"/>
    <lineage>
        <taxon>Eukaryota</taxon>
        <taxon>Metazoa</taxon>
        <taxon>Spiralia</taxon>
        <taxon>Lophotrochozoa</taxon>
        <taxon>Mollusca</taxon>
        <taxon>Bivalvia</taxon>
        <taxon>Autobranchia</taxon>
        <taxon>Heteroconchia</taxon>
        <taxon>Euheterodonta</taxon>
        <taxon>Imparidentia</taxon>
        <taxon>Neoheterodontei</taxon>
        <taxon>Myida</taxon>
        <taxon>Dreissenoidea</taxon>
        <taxon>Dreissenidae</taxon>
        <taxon>Dreissena</taxon>
    </lineage>
</organism>
<reference evidence="1" key="2">
    <citation type="submission" date="2020-11" db="EMBL/GenBank/DDBJ databases">
        <authorList>
            <person name="McCartney M.A."/>
            <person name="Auch B."/>
            <person name="Kono T."/>
            <person name="Mallez S."/>
            <person name="Becker A."/>
            <person name="Gohl D.M."/>
            <person name="Silverstein K.A.T."/>
            <person name="Koren S."/>
            <person name="Bechman K.B."/>
            <person name="Herman A."/>
            <person name="Abrahante J.E."/>
            <person name="Garbe J."/>
        </authorList>
    </citation>
    <scope>NUCLEOTIDE SEQUENCE</scope>
    <source>
        <strain evidence="1">Duluth1</strain>
        <tissue evidence="1">Whole animal</tissue>
    </source>
</reference>
<dbReference type="AlphaFoldDB" id="A0A9D4BZ93"/>
<evidence type="ECO:0000313" key="1">
    <source>
        <dbReference type="EMBL" id="KAH3713708.1"/>
    </source>
</evidence>
<name>A0A9D4BZ93_DREPO</name>
<reference evidence="1" key="1">
    <citation type="journal article" date="2019" name="bioRxiv">
        <title>The Genome of the Zebra Mussel, Dreissena polymorpha: A Resource for Invasive Species Research.</title>
        <authorList>
            <person name="McCartney M.A."/>
            <person name="Auch B."/>
            <person name="Kono T."/>
            <person name="Mallez S."/>
            <person name="Zhang Y."/>
            <person name="Obille A."/>
            <person name="Becker A."/>
            <person name="Abrahante J.E."/>
            <person name="Garbe J."/>
            <person name="Badalamenti J.P."/>
            <person name="Herman A."/>
            <person name="Mangelson H."/>
            <person name="Liachko I."/>
            <person name="Sullivan S."/>
            <person name="Sone E.D."/>
            <person name="Koren S."/>
            <person name="Silverstein K.A.T."/>
            <person name="Beckman K.B."/>
            <person name="Gohl D.M."/>
        </authorList>
    </citation>
    <scope>NUCLEOTIDE SEQUENCE</scope>
    <source>
        <strain evidence="1">Duluth1</strain>
        <tissue evidence="1">Whole animal</tissue>
    </source>
</reference>
<gene>
    <name evidence="1" type="ORF">DPMN_073505</name>
</gene>
<evidence type="ECO:0000313" key="2">
    <source>
        <dbReference type="Proteomes" id="UP000828390"/>
    </source>
</evidence>
<protein>
    <recommendedName>
        <fullName evidence="3">DEAD/DEAH box helicase domain-containing protein</fullName>
    </recommendedName>
</protein>
<evidence type="ECO:0008006" key="3">
    <source>
        <dbReference type="Google" id="ProtNLM"/>
    </source>
</evidence>
<accession>A0A9D4BZ93</accession>
<dbReference type="InterPro" id="IPR027417">
    <property type="entry name" value="P-loop_NTPase"/>
</dbReference>
<dbReference type="Gene3D" id="3.40.50.300">
    <property type="entry name" value="P-loop containing nucleotide triphosphate hydrolases"/>
    <property type="match status" value="1"/>
</dbReference>